<dbReference type="InterPro" id="IPR019236">
    <property type="entry name" value="APP1_cat"/>
</dbReference>
<dbReference type="OrthoDB" id="2117591at2759"/>
<dbReference type="Proteomes" id="UP000054007">
    <property type="component" value="Unassembled WGS sequence"/>
</dbReference>
<dbReference type="STRING" id="1314674.A0A0D7BHQ2"/>
<dbReference type="Pfam" id="PF09949">
    <property type="entry name" value="APP1_cat"/>
    <property type="match status" value="1"/>
</dbReference>
<name>A0A0D7BHQ2_9AGAR</name>
<evidence type="ECO:0000313" key="4">
    <source>
        <dbReference type="Proteomes" id="UP000054007"/>
    </source>
</evidence>
<feature type="region of interest" description="Disordered" evidence="1">
    <location>
        <begin position="589"/>
        <end position="614"/>
    </location>
</feature>
<keyword evidence="4" id="KW-1185">Reference proteome</keyword>
<feature type="domain" description="Phosphatidate phosphatase APP1 catalytic" evidence="2">
    <location>
        <begin position="407"/>
        <end position="558"/>
    </location>
</feature>
<feature type="region of interest" description="Disordered" evidence="1">
    <location>
        <begin position="198"/>
        <end position="222"/>
    </location>
</feature>
<reference evidence="3 4" key="1">
    <citation type="journal article" date="2015" name="Fungal Genet. Biol.">
        <title>Evolution of novel wood decay mechanisms in Agaricales revealed by the genome sequences of Fistulina hepatica and Cylindrobasidium torrendii.</title>
        <authorList>
            <person name="Floudas D."/>
            <person name="Held B.W."/>
            <person name="Riley R."/>
            <person name="Nagy L.G."/>
            <person name="Koehler G."/>
            <person name="Ransdell A.S."/>
            <person name="Younus H."/>
            <person name="Chow J."/>
            <person name="Chiniquy J."/>
            <person name="Lipzen A."/>
            <person name="Tritt A."/>
            <person name="Sun H."/>
            <person name="Haridas S."/>
            <person name="LaButti K."/>
            <person name="Ohm R.A."/>
            <person name="Kues U."/>
            <person name="Blanchette R.A."/>
            <person name="Grigoriev I.V."/>
            <person name="Minto R.E."/>
            <person name="Hibbett D.S."/>
        </authorList>
    </citation>
    <scope>NUCLEOTIDE SEQUENCE [LARGE SCALE GENOMIC DNA]</scope>
    <source>
        <strain evidence="3 4">FP15055 ss-10</strain>
    </source>
</reference>
<accession>A0A0D7BHQ2</accession>
<gene>
    <name evidence="3" type="ORF">CYLTODRAFT_371517</name>
</gene>
<dbReference type="PANTHER" id="PTHR28208:SF3">
    <property type="entry name" value="PHOSPHATIDATE PHOSPHATASE APP1"/>
    <property type="match status" value="1"/>
</dbReference>
<evidence type="ECO:0000259" key="2">
    <source>
        <dbReference type="Pfam" id="PF09949"/>
    </source>
</evidence>
<dbReference type="AlphaFoldDB" id="A0A0D7BHQ2"/>
<dbReference type="EMBL" id="KN880473">
    <property type="protein sequence ID" value="KIY70093.1"/>
    <property type="molecule type" value="Genomic_DNA"/>
</dbReference>
<feature type="region of interest" description="Disordered" evidence="1">
    <location>
        <begin position="240"/>
        <end position="275"/>
    </location>
</feature>
<evidence type="ECO:0000313" key="3">
    <source>
        <dbReference type="EMBL" id="KIY70093.1"/>
    </source>
</evidence>
<sequence>MLWRAIFNHGPISEMNTGLSTLLLTSVCSSRSTLRHDTAYKSTSFIKTIPSPCATIARDSASSPWNYHLTAMSWKSLVSSASSRLKEYAATKDPRGLTTPTGEARQTWREWAGEKISYRRSPNNNIEKLSLFPGWAARRYALGTAKDEEPFEVDVFISGFATQHRPPEFATRSQKAFIRVAKSYAGLSREDIATSLPVKGVPRTGTSTDQLLQGTKLPPRPEDMTEEFEIEALEKQFQRMNSQQDLDDDDDLTSLPQFRNPSRPPSPTSSASSVVSNLGKLHETFEARLQPFWSSAVANRTVQIKLYPRPFHSDQDPTMFQPIASANVSTGPDGSFQVTVRIRWEDICQHPTGVQIAFGRSQDEHEVLACAKLQPLPPPSPIPGQPTPPPVMPVTTSTRIPLSHSPVRVISDIDDTVKHSDVLSGAKTVFQNVFLRDNVELVIPGMADWYQAMWKKGVRFHYISNGPFALLPVLGEFLAVAQLPPGSVKLRSYAGRSLFSGLLSAPASRKRANLLETLDAFPHSRFVLIGDTGEQDMEVYAELAASRPGQILAIYVRQADSTNESSLALDDPMGVEARMHELTVDSFERQRTRSRASSYTSRKTPSIRDGSGDGYFSGVITAEPEPIQGMVATPRANGNGTLTPGGRQATAAYVAEKKREELQLRVWNARLTIPDGIAFSVFRRPEECRAEAEEIIGRALRSNGHCP</sequence>
<dbReference type="GO" id="GO:0030479">
    <property type="term" value="C:actin cortical patch"/>
    <property type="evidence" value="ECO:0007669"/>
    <property type="project" value="TreeGrafter"/>
</dbReference>
<proteinExistence type="predicted"/>
<feature type="compositionally biased region" description="Polar residues" evidence="1">
    <location>
        <begin position="204"/>
        <end position="213"/>
    </location>
</feature>
<feature type="compositionally biased region" description="Low complexity" evidence="1">
    <location>
        <begin position="595"/>
        <end position="604"/>
    </location>
</feature>
<dbReference type="PANTHER" id="PTHR28208">
    <property type="entry name" value="PHOSPHATIDATE PHOSPHATASE APP1"/>
    <property type="match status" value="1"/>
</dbReference>
<dbReference type="InterPro" id="IPR052935">
    <property type="entry name" value="Mg2+_PAP"/>
</dbReference>
<dbReference type="GO" id="GO:0008195">
    <property type="term" value="F:phosphatidate phosphatase activity"/>
    <property type="evidence" value="ECO:0007669"/>
    <property type="project" value="InterPro"/>
</dbReference>
<protein>
    <recommendedName>
        <fullName evidence="2">Phosphatidate phosphatase APP1 catalytic domain-containing protein</fullName>
    </recommendedName>
</protein>
<evidence type="ECO:0000256" key="1">
    <source>
        <dbReference type="SAM" id="MobiDB-lite"/>
    </source>
</evidence>
<organism evidence="3 4">
    <name type="scientific">Cylindrobasidium torrendii FP15055 ss-10</name>
    <dbReference type="NCBI Taxonomy" id="1314674"/>
    <lineage>
        <taxon>Eukaryota</taxon>
        <taxon>Fungi</taxon>
        <taxon>Dikarya</taxon>
        <taxon>Basidiomycota</taxon>
        <taxon>Agaricomycotina</taxon>
        <taxon>Agaricomycetes</taxon>
        <taxon>Agaricomycetidae</taxon>
        <taxon>Agaricales</taxon>
        <taxon>Marasmiineae</taxon>
        <taxon>Physalacriaceae</taxon>
        <taxon>Cylindrobasidium</taxon>
    </lineage>
</organism>